<dbReference type="RefSeq" id="WP_092840908.1">
    <property type="nucleotide sequence ID" value="NZ_FPCF01000004.1"/>
</dbReference>
<dbReference type="InterPro" id="IPR000620">
    <property type="entry name" value="EamA_dom"/>
</dbReference>
<dbReference type="SUPFAM" id="SSF103481">
    <property type="entry name" value="Multidrug resistance efflux transporter EmrE"/>
    <property type="match status" value="2"/>
</dbReference>
<dbReference type="GO" id="GO:0005886">
    <property type="term" value="C:plasma membrane"/>
    <property type="evidence" value="ECO:0007669"/>
    <property type="project" value="UniProtKB-SubCell"/>
</dbReference>
<gene>
    <name evidence="8" type="ORF">CWE24_10510</name>
</gene>
<feature type="domain" description="EamA" evidence="7">
    <location>
        <begin position="6"/>
        <end position="142"/>
    </location>
</feature>
<feature type="transmembrane region" description="Helical" evidence="6">
    <location>
        <begin position="153"/>
        <end position="173"/>
    </location>
</feature>
<dbReference type="STRING" id="519452.SAMN04488139_1926"/>
<feature type="transmembrane region" description="Helical" evidence="6">
    <location>
        <begin position="34"/>
        <end position="55"/>
    </location>
</feature>
<feature type="transmembrane region" description="Helical" evidence="6">
    <location>
        <begin position="219"/>
        <end position="243"/>
    </location>
</feature>
<name>A0A432XEG4_9GAMM</name>
<accession>A0A432XEG4</accession>
<evidence type="ECO:0000256" key="4">
    <source>
        <dbReference type="ARBA" id="ARBA00022989"/>
    </source>
</evidence>
<protein>
    <submittedName>
        <fullName evidence="8">EamA/RhaT family transporter</fullName>
    </submittedName>
</protein>
<dbReference type="InterPro" id="IPR050638">
    <property type="entry name" value="AA-Vitamin_Transporters"/>
</dbReference>
<proteinExistence type="predicted"/>
<evidence type="ECO:0000259" key="7">
    <source>
        <dbReference type="Pfam" id="PF00892"/>
    </source>
</evidence>
<dbReference type="PANTHER" id="PTHR32322:SF18">
    <property type="entry name" value="S-ADENOSYLMETHIONINE_S-ADENOSYLHOMOCYSTEINE TRANSPORTER"/>
    <property type="match status" value="1"/>
</dbReference>
<keyword evidence="5 6" id="KW-0472">Membrane</keyword>
<feature type="transmembrane region" description="Helical" evidence="6">
    <location>
        <begin position="102"/>
        <end position="119"/>
    </location>
</feature>
<evidence type="ECO:0000256" key="3">
    <source>
        <dbReference type="ARBA" id="ARBA00022692"/>
    </source>
</evidence>
<feature type="transmembrane region" description="Helical" evidence="6">
    <location>
        <begin position="71"/>
        <end position="90"/>
    </location>
</feature>
<feature type="transmembrane region" description="Helical" evidence="6">
    <location>
        <begin position="185"/>
        <end position="207"/>
    </location>
</feature>
<organism evidence="8 9">
    <name type="scientific">Pseudidiomarina donghaiensis</name>
    <dbReference type="NCBI Taxonomy" id="519452"/>
    <lineage>
        <taxon>Bacteria</taxon>
        <taxon>Pseudomonadati</taxon>
        <taxon>Pseudomonadota</taxon>
        <taxon>Gammaproteobacteria</taxon>
        <taxon>Alteromonadales</taxon>
        <taxon>Idiomarinaceae</taxon>
        <taxon>Pseudidiomarina</taxon>
    </lineage>
</organism>
<dbReference type="EMBL" id="PIPU01000005">
    <property type="protein sequence ID" value="RUO47138.1"/>
    <property type="molecule type" value="Genomic_DNA"/>
</dbReference>
<evidence type="ECO:0000256" key="1">
    <source>
        <dbReference type="ARBA" id="ARBA00004651"/>
    </source>
</evidence>
<comment type="caution">
    <text evidence="8">The sequence shown here is derived from an EMBL/GenBank/DDBJ whole genome shotgun (WGS) entry which is preliminary data.</text>
</comment>
<feature type="transmembrane region" description="Helical" evidence="6">
    <location>
        <begin position="280"/>
        <end position="296"/>
    </location>
</feature>
<evidence type="ECO:0000256" key="5">
    <source>
        <dbReference type="ARBA" id="ARBA00023136"/>
    </source>
</evidence>
<evidence type="ECO:0000256" key="6">
    <source>
        <dbReference type="SAM" id="Phobius"/>
    </source>
</evidence>
<keyword evidence="4 6" id="KW-1133">Transmembrane helix</keyword>
<reference evidence="9" key="1">
    <citation type="journal article" date="2018" name="Front. Microbiol.">
        <title>Genome-Based Analysis Reveals the Taxonomy and Diversity of the Family Idiomarinaceae.</title>
        <authorList>
            <person name="Liu Y."/>
            <person name="Lai Q."/>
            <person name="Shao Z."/>
        </authorList>
    </citation>
    <scope>NUCLEOTIDE SEQUENCE [LARGE SCALE GENOMIC DNA]</scope>
    <source>
        <strain evidence="9">908033</strain>
    </source>
</reference>
<dbReference type="OrthoDB" id="5729944at2"/>
<comment type="subcellular location">
    <subcellularLocation>
        <location evidence="1">Cell membrane</location>
        <topology evidence="1">Multi-pass membrane protein</topology>
    </subcellularLocation>
</comment>
<dbReference type="InterPro" id="IPR037185">
    <property type="entry name" value="EmrE-like"/>
</dbReference>
<dbReference type="Proteomes" id="UP000286985">
    <property type="component" value="Unassembled WGS sequence"/>
</dbReference>
<feature type="domain" description="EamA" evidence="7">
    <location>
        <begin position="155"/>
        <end position="294"/>
    </location>
</feature>
<keyword evidence="2" id="KW-1003">Cell membrane</keyword>
<evidence type="ECO:0000313" key="9">
    <source>
        <dbReference type="Proteomes" id="UP000286985"/>
    </source>
</evidence>
<keyword evidence="9" id="KW-1185">Reference proteome</keyword>
<dbReference type="Pfam" id="PF00892">
    <property type="entry name" value="EamA"/>
    <property type="match status" value="2"/>
</dbReference>
<feature type="transmembrane region" description="Helical" evidence="6">
    <location>
        <begin position="128"/>
        <end position="147"/>
    </location>
</feature>
<dbReference type="AlphaFoldDB" id="A0A432XEG4"/>
<keyword evidence="3 6" id="KW-0812">Transmembrane</keyword>
<sequence>MKDQRKAIAFALSAVLLWSTVATAFKIALQYLTPLQLLSIAAVSSLLVFAVILTVQQRWLETWRLARHRSLFYVLQGFINPAAYYLVLFAAYDQLPAQQAQAINYTWAITMSLLAVPFLQQTLSKKELMAMLLAYGGVFLIATGGNWDFQQTNWLGIGLALFSTLLWASYWLINTKNTDKPVPALFLCFFWGTLWLVGFHVVYAWWLQQPLLAQLLPQIAIEGIWAGVYVGIFEMGLTFFLWLTAMRLATKTAQISTLIFLSPFISLALIYFILDENIQIATVIGLCLICLGLYKLKDKQ</sequence>
<dbReference type="PANTHER" id="PTHR32322">
    <property type="entry name" value="INNER MEMBRANE TRANSPORTER"/>
    <property type="match status" value="1"/>
</dbReference>
<evidence type="ECO:0000313" key="8">
    <source>
        <dbReference type="EMBL" id="RUO47138.1"/>
    </source>
</evidence>
<evidence type="ECO:0000256" key="2">
    <source>
        <dbReference type="ARBA" id="ARBA00022475"/>
    </source>
</evidence>
<feature type="transmembrane region" description="Helical" evidence="6">
    <location>
        <begin position="255"/>
        <end position="274"/>
    </location>
</feature>